<organism evidence="2 3">
    <name type="scientific">Streptomyces ferrugineus</name>
    <dbReference type="NCBI Taxonomy" id="1413221"/>
    <lineage>
        <taxon>Bacteria</taxon>
        <taxon>Bacillati</taxon>
        <taxon>Actinomycetota</taxon>
        <taxon>Actinomycetes</taxon>
        <taxon>Kitasatosporales</taxon>
        <taxon>Streptomycetaceae</taxon>
        <taxon>Streptomyces</taxon>
    </lineage>
</organism>
<accession>A0A7M2SU07</accession>
<feature type="region of interest" description="Disordered" evidence="1">
    <location>
        <begin position="214"/>
        <end position="233"/>
    </location>
</feature>
<evidence type="ECO:0000313" key="3">
    <source>
        <dbReference type="Proteomes" id="UP000594205"/>
    </source>
</evidence>
<evidence type="ECO:0000313" key="2">
    <source>
        <dbReference type="EMBL" id="QOV38781.1"/>
    </source>
</evidence>
<protein>
    <submittedName>
        <fullName evidence="2">Uncharacterized protein</fullName>
    </submittedName>
</protein>
<gene>
    <name evidence="2" type="ORF">IM697_10605</name>
</gene>
<name>A0A7M2SU07_9ACTN</name>
<reference evidence="2 3" key="1">
    <citation type="submission" date="2020-10" db="EMBL/GenBank/DDBJ databases">
        <title>Streptomyces ferrugineus complate genome analysis.</title>
        <authorList>
            <person name="Anwar N."/>
        </authorList>
    </citation>
    <scope>NUCLEOTIDE SEQUENCE [LARGE SCALE GENOMIC DNA]</scope>
    <source>
        <strain evidence="2 3">CCTCC AA2014009</strain>
    </source>
</reference>
<keyword evidence="3" id="KW-1185">Reference proteome</keyword>
<sequence>MNFLSKFAKILRKDTAERVDHEASAIAAMLEKMAALNASAEGRLGYGALTSTERRPEVSAASNLADYIFSSRSIPDHRDLLIYLIDHDVIQRYLPNASLVDPDPAKIAMTVLNEIAVIVADDLPSYEAVDKARARARASLADYPPREPGSLSHDPLVIAALRDSVIRNQRRSQADPDFDVRHLDAEEIRTAAAKAEETIEHTLARLFLRLGPPPESTGLNFSPVESGGGGARQ</sequence>
<dbReference type="Proteomes" id="UP000594205">
    <property type="component" value="Chromosome"/>
</dbReference>
<proteinExistence type="predicted"/>
<dbReference type="AlphaFoldDB" id="A0A7M2SU07"/>
<dbReference type="RefSeq" id="WP_194046907.1">
    <property type="nucleotide sequence ID" value="NZ_CP063373.1"/>
</dbReference>
<dbReference type="KEGG" id="sfeu:IM697_10605"/>
<evidence type="ECO:0000256" key="1">
    <source>
        <dbReference type="SAM" id="MobiDB-lite"/>
    </source>
</evidence>
<dbReference type="EMBL" id="CP063373">
    <property type="protein sequence ID" value="QOV38781.1"/>
    <property type="molecule type" value="Genomic_DNA"/>
</dbReference>